<evidence type="ECO:0000313" key="4">
    <source>
        <dbReference type="EMBL" id="KIW95426.1"/>
    </source>
</evidence>
<evidence type="ECO:0000256" key="3">
    <source>
        <dbReference type="SAM" id="MobiDB-lite"/>
    </source>
</evidence>
<dbReference type="AlphaFoldDB" id="A0A0D2EZS7"/>
<protein>
    <submittedName>
        <fullName evidence="4">Uncharacterized protein</fullName>
    </submittedName>
</protein>
<comment type="similarity">
    <text evidence="1 2">Belongs to the OSBP family.</text>
</comment>
<dbReference type="OrthoDB" id="14833at2759"/>
<sequence>MRGDLSNITASPSVLDTKSAAALVLGREALDIGGPCGRGRSRGASTVGAEMYAGRSEAEGLKKPINAFLGELFLARWEDDRDQEQDEVEVGITRLVSEQVSHHPPGTACRVWNEEHGVTAEGYTRQEITFTGSVNIQQIGHAKLHLARHHETYLIPLPDIKINGILQVLRTRSYTAPTTSRARVGILQPSTSTADEVSSPALTGSTLSRPAAVGRPVRYPRLQTERRHREFDVTTARTTPLITDPIEEQDPWESRRAIENGQREMRKTDSDGRNWKRLFFEPISRADEVVEALAGMVGLTLDPEDTVAAWKFRRREWREGAFGKPYHGNLMPDNSTQARAGEGGEKVVVDGVHLVARSQRSLLSGEQRDIPPARTSSQINGSPPSPQPETSTQTEVKKSIVRDMNAREKAQVEEFLRDKHSSKRR</sequence>
<dbReference type="Pfam" id="PF01237">
    <property type="entry name" value="Oxysterol_BP"/>
    <property type="match status" value="1"/>
</dbReference>
<dbReference type="Gene3D" id="2.40.160.120">
    <property type="match status" value="1"/>
</dbReference>
<dbReference type="SUPFAM" id="SSF144000">
    <property type="entry name" value="Oxysterol-binding protein-like"/>
    <property type="match status" value="2"/>
</dbReference>
<keyword evidence="5" id="KW-1185">Reference proteome</keyword>
<dbReference type="PANTHER" id="PTHR10972">
    <property type="entry name" value="OXYSTEROL-BINDING PROTEIN-RELATED"/>
    <property type="match status" value="1"/>
</dbReference>
<dbReference type="GO" id="GO:0016020">
    <property type="term" value="C:membrane"/>
    <property type="evidence" value="ECO:0007669"/>
    <property type="project" value="TreeGrafter"/>
</dbReference>
<dbReference type="GO" id="GO:0005829">
    <property type="term" value="C:cytosol"/>
    <property type="evidence" value="ECO:0007669"/>
    <property type="project" value="TreeGrafter"/>
</dbReference>
<dbReference type="GO" id="GO:0008142">
    <property type="term" value="F:oxysterol binding"/>
    <property type="evidence" value="ECO:0007669"/>
    <property type="project" value="TreeGrafter"/>
</dbReference>
<dbReference type="PROSITE" id="PS01013">
    <property type="entry name" value="OSBP"/>
    <property type="match status" value="1"/>
</dbReference>
<feature type="compositionally biased region" description="Basic and acidic residues" evidence="3">
    <location>
        <begin position="395"/>
        <end position="419"/>
    </location>
</feature>
<organism evidence="4 5">
    <name type="scientific">Cladophialophora bantiana (strain ATCC 10958 / CBS 173.52 / CDC B-1940 / NIH 8579)</name>
    <name type="common">Xylohypha bantiana</name>
    <dbReference type="NCBI Taxonomy" id="1442370"/>
    <lineage>
        <taxon>Eukaryota</taxon>
        <taxon>Fungi</taxon>
        <taxon>Dikarya</taxon>
        <taxon>Ascomycota</taxon>
        <taxon>Pezizomycotina</taxon>
        <taxon>Eurotiomycetes</taxon>
        <taxon>Chaetothyriomycetidae</taxon>
        <taxon>Chaetothyriales</taxon>
        <taxon>Herpotrichiellaceae</taxon>
        <taxon>Cladophialophora</taxon>
    </lineage>
</organism>
<name>A0A0D2EZS7_CLAB1</name>
<dbReference type="HOGENOM" id="CLU_012334_0_1_1"/>
<feature type="region of interest" description="Disordered" evidence="3">
    <location>
        <begin position="360"/>
        <end position="425"/>
    </location>
</feature>
<proteinExistence type="inferred from homology"/>
<reference evidence="4" key="1">
    <citation type="submission" date="2015-01" db="EMBL/GenBank/DDBJ databases">
        <title>The Genome Sequence of Cladophialophora bantiana CBS 173.52.</title>
        <authorList>
            <consortium name="The Broad Institute Genomics Platform"/>
            <person name="Cuomo C."/>
            <person name="de Hoog S."/>
            <person name="Gorbushina A."/>
            <person name="Stielow B."/>
            <person name="Teixiera M."/>
            <person name="Abouelleil A."/>
            <person name="Chapman S.B."/>
            <person name="Priest M."/>
            <person name="Young S.K."/>
            <person name="Wortman J."/>
            <person name="Nusbaum C."/>
            <person name="Birren B."/>
        </authorList>
    </citation>
    <scope>NUCLEOTIDE SEQUENCE [LARGE SCALE GENOMIC DNA]</scope>
    <source>
        <strain evidence="4">CBS 173.52</strain>
    </source>
</reference>
<dbReference type="EMBL" id="KN846984">
    <property type="protein sequence ID" value="KIW95426.1"/>
    <property type="molecule type" value="Genomic_DNA"/>
</dbReference>
<dbReference type="InterPro" id="IPR037239">
    <property type="entry name" value="OSBP_sf"/>
</dbReference>
<dbReference type="GeneID" id="27696938"/>
<dbReference type="VEuPathDB" id="FungiDB:Z519_04010"/>
<evidence type="ECO:0000256" key="1">
    <source>
        <dbReference type="ARBA" id="ARBA00008842"/>
    </source>
</evidence>
<dbReference type="PANTHER" id="PTHR10972:SF92">
    <property type="entry name" value="OXYSTEROL BINDING PROTEIN"/>
    <property type="match status" value="1"/>
</dbReference>
<gene>
    <name evidence="4" type="ORF">Z519_04010</name>
</gene>
<evidence type="ECO:0000256" key="2">
    <source>
        <dbReference type="RuleBase" id="RU003844"/>
    </source>
</evidence>
<dbReference type="RefSeq" id="XP_016622095.1">
    <property type="nucleotide sequence ID" value="XM_016761757.1"/>
</dbReference>
<dbReference type="InterPro" id="IPR000648">
    <property type="entry name" value="Oxysterol-bd"/>
</dbReference>
<evidence type="ECO:0000313" key="5">
    <source>
        <dbReference type="Proteomes" id="UP000053789"/>
    </source>
</evidence>
<accession>A0A0D2EZS7</accession>
<dbReference type="InterPro" id="IPR018494">
    <property type="entry name" value="Oxysterol-bd_CS"/>
</dbReference>
<dbReference type="Proteomes" id="UP000053789">
    <property type="component" value="Unassembled WGS sequence"/>
</dbReference>